<organism evidence="1 2">
    <name type="scientific">Brachionus plicatilis</name>
    <name type="common">Marine rotifer</name>
    <name type="synonym">Brachionus muelleri</name>
    <dbReference type="NCBI Taxonomy" id="10195"/>
    <lineage>
        <taxon>Eukaryota</taxon>
        <taxon>Metazoa</taxon>
        <taxon>Spiralia</taxon>
        <taxon>Gnathifera</taxon>
        <taxon>Rotifera</taxon>
        <taxon>Eurotatoria</taxon>
        <taxon>Monogononta</taxon>
        <taxon>Pseudotrocha</taxon>
        <taxon>Ploima</taxon>
        <taxon>Brachionidae</taxon>
        <taxon>Brachionus</taxon>
    </lineage>
</organism>
<reference evidence="1 2" key="1">
    <citation type="journal article" date="2018" name="Sci. Rep.">
        <title>Genomic signatures of local adaptation to the degree of environmental predictability in rotifers.</title>
        <authorList>
            <person name="Franch-Gras L."/>
            <person name="Hahn C."/>
            <person name="Garcia-Roger E.M."/>
            <person name="Carmona M.J."/>
            <person name="Serra M."/>
            <person name="Gomez A."/>
        </authorList>
    </citation>
    <scope>NUCLEOTIDE SEQUENCE [LARGE SCALE GENOMIC DNA]</scope>
    <source>
        <strain evidence="1">HYR1</strain>
    </source>
</reference>
<keyword evidence="2" id="KW-1185">Reference proteome</keyword>
<dbReference type="Proteomes" id="UP000276133">
    <property type="component" value="Unassembled WGS sequence"/>
</dbReference>
<protein>
    <submittedName>
        <fullName evidence="1">Uncharacterized protein</fullName>
    </submittedName>
</protein>
<dbReference type="EMBL" id="REGN01003848">
    <property type="protein sequence ID" value="RNA20464.1"/>
    <property type="molecule type" value="Genomic_DNA"/>
</dbReference>
<comment type="caution">
    <text evidence="1">The sequence shown here is derived from an EMBL/GenBank/DDBJ whole genome shotgun (WGS) entry which is preliminary data.</text>
</comment>
<dbReference type="AlphaFoldDB" id="A0A3M7RAN5"/>
<name>A0A3M7RAN5_BRAPC</name>
<accession>A0A3M7RAN5</accession>
<proteinExistence type="predicted"/>
<evidence type="ECO:0000313" key="2">
    <source>
        <dbReference type="Proteomes" id="UP000276133"/>
    </source>
</evidence>
<evidence type="ECO:0000313" key="1">
    <source>
        <dbReference type="EMBL" id="RNA20464.1"/>
    </source>
</evidence>
<gene>
    <name evidence="1" type="ORF">BpHYR1_017663</name>
</gene>
<sequence length="77" mass="9268">MKYQHRKIVLCEKCLVSHQELFLDFYNDITSIVIKKDEKNKIKGLKIIKFGDSLISEQKFTNLQYHHYELKHIKTTN</sequence>